<dbReference type="Pfam" id="PF02690">
    <property type="entry name" value="Na_Pi_cotrans"/>
    <property type="match status" value="2"/>
</dbReference>
<reference evidence="9 10" key="1">
    <citation type="submission" date="2020-08" db="EMBL/GenBank/DDBJ databases">
        <title>Genome public.</title>
        <authorList>
            <person name="Liu C."/>
            <person name="Sun Q."/>
        </authorList>
    </citation>
    <scope>NUCLEOTIDE SEQUENCE [LARGE SCALE GENOMIC DNA]</scope>
    <source>
        <strain evidence="9 10">NSJ-43</strain>
    </source>
</reference>
<feature type="transmembrane region" description="Helical" evidence="7">
    <location>
        <begin position="84"/>
        <end position="108"/>
    </location>
</feature>
<name>A0ABR7FXG9_9FIRM</name>
<feature type="transmembrane region" description="Helical" evidence="7">
    <location>
        <begin position="182"/>
        <end position="204"/>
    </location>
</feature>
<dbReference type="InterPro" id="IPR004633">
    <property type="entry name" value="NaPi_cotrn-rel/YqeW-like"/>
</dbReference>
<evidence type="ECO:0000256" key="2">
    <source>
        <dbReference type="ARBA" id="ARBA00022475"/>
    </source>
</evidence>
<dbReference type="NCBIfam" id="TIGR00704">
    <property type="entry name" value="NaPi_cotrn_rel"/>
    <property type="match status" value="1"/>
</dbReference>
<dbReference type="PANTHER" id="PTHR10010">
    <property type="entry name" value="SOLUTE CARRIER FAMILY 34 SODIUM PHOSPHATE , MEMBER 2-RELATED"/>
    <property type="match status" value="1"/>
</dbReference>
<feature type="transmembrane region" description="Helical" evidence="7">
    <location>
        <begin position="295"/>
        <end position="316"/>
    </location>
</feature>
<dbReference type="InterPro" id="IPR003841">
    <property type="entry name" value="Na/Pi_transpt"/>
</dbReference>
<keyword evidence="6" id="KW-0175">Coiled coil</keyword>
<dbReference type="Gene3D" id="1.20.58.220">
    <property type="entry name" value="Phosphate transport system protein phou homolog 2, domain 2"/>
    <property type="match status" value="1"/>
</dbReference>
<comment type="subcellular location">
    <subcellularLocation>
        <location evidence="1">Cell membrane</location>
        <topology evidence="1">Multi-pass membrane protein</topology>
    </subcellularLocation>
</comment>
<keyword evidence="2" id="KW-1003">Cell membrane</keyword>
<feature type="transmembrane region" description="Helical" evidence="7">
    <location>
        <begin position="120"/>
        <end position="137"/>
    </location>
</feature>
<evidence type="ECO:0000313" key="10">
    <source>
        <dbReference type="Proteomes" id="UP000628463"/>
    </source>
</evidence>
<dbReference type="EMBL" id="JACOPD010000002">
    <property type="protein sequence ID" value="MBC5679875.1"/>
    <property type="molecule type" value="Genomic_DNA"/>
</dbReference>
<feature type="transmembrane region" description="Helical" evidence="7">
    <location>
        <begin position="51"/>
        <end position="78"/>
    </location>
</feature>
<dbReference type="NCBIfam" id="NF037997">
    <property type="entry name" value="Na_Pi_symport"/>
    <property type="match status" value="1"/>
</dbReference>
<keyword evidence="3 7" id="KW-0812">Transmembrane</keyword>
<evidence type="ECO:0000256" key="6">
    <source>
        <dbReference type="SAM" id="Coils"/>
    </source>
</evidence>
<evidence type="ECO:0000259" key="8">
    <source>
        <dbReference type="Pfam" id="PF01895"/>
    </source>
</evidence>
<evidence type="ECO:0000256" key="5">
    <source>
        <dbReference type="ARBA" id="ARBA00023136"/>
    </source>
</evidence>
<keyword evidence="5 7" id="KW-0472">Membrane</keyword>
<organism evidence="9 10">
    <name type="scientific">Lachnospira hominis</name>
    <name type="common">ex Liu et al. 2021</name>
    <dbReference type="NCBI Taxonomy" id="2763051"/>
    <lineage>
        <taxon>Bacteria</taxon>
        <taxon>Bacillati</taxon>
        <taxon>Bacillota</taxon>
        <taxon>Clostridia</taxon>
        <taxon>Lachnospirales</taxon>
        <taxon>Lachnospiraceae</taxon>
        <taxon>Lachnospira</taxon>
    </lineage>
</organism>
<evidence type="ECO:0000256" key="3">
    <source>
        <dbReference type="ARBA" id="ARBA00022692"/>
    </source>
</evidence>
<dbReference type="InterPro" id="IPR026022">
    <property type="entry name" value="PhoU_dom"/>
</dbReference>
<evidence type="ECO:0000256" key="4">
    <source>
        <dbReference type="ARBA" id="ARBA00022989"/>
    </source>
</evidence>
<dbReference type="PANTHER" id="PTHR10010:SF46">
    <property type="entry name" value="SODIUM-DEPENDENT PHOSPHATE TRANSPORT PROTEIN 2B"/>
    <property type="match status" value="1"/>
</dbReference>
<dbReference type="Pfam" id="PF01895">
    <property type="entry name" value="PhoU"/>
    <property type="match status" value="2"/>
</dbReference>
<comment type="caution">
    <text evidence="9">The sequence shown here is derived from an EMBL/GenBank/DDBJ whole genome shotgun (WGS) entry which is preliminary data.</text>
</comment>
<dbReference type="InterPro" id="IPR038078">
    <property type="entry name" value="PhoU-like_sf"/>
</dbReference>
<dbReference type="Proteomes" id="UP000628463">
    <property type="component" value="Unassembled WGS sequence"/>
</dbReference>
<feature type="transmembrane region" description="Helical" evidence="7">
    <location>
        <begin position="259"/>
        <end position="283"/>
    </location>
</feature>
<feature type="transmembrane region" description="Helical" evidence="7">
    <location>
        <begin position="224"/>
        <end position="247"/>
    </location>
</feature>
<protein>
    <submittedName>
        <fullName evidence="9">Na/Pi cotransporter family protein</fullName>
    </submittedName>
</protein>
<feature type="transmembrane region" description="Helical" evidence="7">
    <location>
        <begin position="149"/>
        <end position="170"/>
    </location>
</feature>
<dbReference type="SUPFAM" id="SSF109755">
    <property type="entry name" value="PhoU-like"/>
    <property type="match status" value="1"/>
</dbReference>
<feature type="domain" description="PhoU" evidence="8">
    <location>
        <begin position="471"/>
        <end position="555"/>
    </location>
</feature>
<feature type="domain" description="PhoU" evidence="8">
    <location>
        <begin position="366"/>
        <end position="451"/>
    </location>
</feature>
<proteinExistence type="predicted"/>
<keyword evidence="10" id="KW-1185">Reference proteome</keyword>
<gene>
    <name evidence="9" type="ORF">H8S01_02730</name>
</gene>
<evidence type="ECO:0000256" key="1">
    <source>
        <dbReference type="ARBA" id="ARBA00004651"/>
    </source>
</evidence>
<feature type="coiled-coil region" evidence="6">
    <location>
        <begin position="492"/>
        <end position="558"/>
    </location>
</feature>
<accession>A0ABR7FXG9</accession>
<sequence>MFIMNGIGSLFEFAGGIGMFLYGMNRMADGMQKSAGGKMKSLLGYLTRNRFLAILVGALITAIIQSSGATTVMVVGFVNAGLMTLVQAVGVIMGANIGTTITAWIVSLGQIGDAAKALQPSFYAPLLIGIGAFVSLFSKKDRSKTVGELFVGIGLLFEGLEFMSASIAPYTDAPIFSNAFKIVGSNPFLGIIIGIVVTAILQSSSASVGILQTLAMNGVVTTNAAIFITLGQNIGSCVTALISSAGTTRTAKRAACMHLLFNVAGALLFGTAGFILFCIRPDIAVHNITGVEISIFHTFFNITCTAVMFPFAKLLVKLSGIIVPEKRTEQIEEISDKEELEISRHFDDRILGQPSVAVERAKNEVINMGRLAYDNIEIASRAVRENSQELVDRIYELEKEVDYYSKYLTSYLIKLNNQSLSDKQHLLVNDLFHAVIDIERISDHAENLADLTKYKIEHDIVFSQRGQDELRQLWDKVLCCFDRAVVARETGDEAAIRDVYRIEDEVDDLEEELRDKHIKRLSDGKCLPSNGVVFLDILSNLERMSDHAKNVAECVQEEISSN</sequence>
<evidence type="ECO:0000256" key="7">
    <source>
        <dbReference type="SAM" id="Phobius"/>
    </source>
</evidence>
<evidence type="ECO:0000313" key="9">
    <source>
        <dbReference type="EMBL" id="MBC5679875.1"/>
    </source>
</evidence>
<dbReference type="RefSeq" id="WP_186836096.1">
    <property type="nucleotide sequence ID" value="NZ_JACOPD010000002.1"/>
</dbReference>
<feature type="transmembrane region" description="Helical" evidence="7">
    <location>
        <begin position="6"/>
        <end position="24"/>
    </location>
</feature>
<keyword evidence="4 7" id="KW-1133">Transmembrane helix</keyword>